<dbReference type="InParanoid" id="W4JQ44"/>
<gene>
    <name evidence="5" type="ORF">HETIRDRAFT_164808</name>
</gene>
<dbReference type="InterPro" id="IPR050748">
    <property type="entry name" value="Glycosyltrans_8_dom-fam"/>
</dbReference>
<keyword evidence="4" id="KW-0479">Metal-binding</keyword>
<dbReference type="InterPro" id="IPR029044">
    <property type="entry name" value="Nucleotide-diphossugar_trans"/>
</dbReference>
<accession>W4JQ44</accession>
<evidence type="ECO:0000256" key="2">
    <source>
        <dbReference type="ARBA" id="ARBA00022676"/>
    </source>
</evidence>
<sequence length="326" mass="36813">MMLLEKEMNSSEPGFDWIYVDGSHEADDTLLDGELAWRLARKGAILVFDDYHWTKEPEDSIHHPKRGIDALMSLHQGEYRILSAPEQYQIILQKTVDMGIEFLVKDKVNDDSLSDAMGYRIHVAYAIDHSYLMPAAVSVRSLVKHTPGRVTVYIANRGLTVEMKQNLQLSLPQRDNVTVVFLDIPEHGLAADMGMGWAKIDLIRILPVERALYLDADTFIRADVRELWNVDLNGKGLGAVRDVGLPMGHDGVGRCTYFNAGVLLVDLAQVRTRIGELEAFAWRMQDFAHKDQDALNVHFREHICELPLRWNGQGLGTLCKGRVRGP</sequence>
<dbReference type="InterPro" id="IPR029063">
    <property type="entry name" value="SAM-dependent_MTases_sf"/>
</dbReference>
<dbReference type="STRING" id="747525.W4JQ44"/>
<dbReference type="GO" id="GO:0016757">
    <property type="term" value="F:glycosyltransferase activity"/>
    <property type="evidence" value="ECO:0007669"/>
    <property type="project" value="UniProtKB-KW"/>
</dbReference>
<dbReference type="InterPro" id="IPR002495">
    <property type="entry name" value="Glyco_trans_8"/>
</dbReference>
<proteinExistence type="inferred from homology"/>
<organism evidence="5 6">
    <name type="scientific">Heterobasidion irregulare (strain TC 32-1)</name>
    <dbReference type="NCBI Taxonomy" id="747525"/>
    <lineage>
        <taxon>Eukaryota</taxon>
        <taxon>Fungi</taxon>
        <taxon>Dikarya</taxon>
        <taxon>Basidiomycota</taxon>
        <taxon>Agaricomycotina</taxon>
        <taxon>Agaricomycetes</taxon>
        <taxon>Russulales</taxon>
        <taxon>Bondarzewiaceae</taxon>
        <taxon>Heterobasidion</taxon>
        <taxon>Heterobasidion annosum species complex</taxon>
    </lineage>
</organism>
<dbReference type="PANTHER" id="PTHR13778:SF47">
    <property type="entry name" value="LIPOPOLYSACCHARIDE 1,3-GALACTOSYLTRANSFERASE"/>
    <property type="match status" value="1"/>
</dbReference>
<keyword evidence="6" id="KW-1185">Reference proteome</keyword>
<dbReference type="Pfam" id="PF13578">
    <property type="entry name" value="Methyltransf_24"/>
    <property type="match status" value="1"/>
</dbReference>
<keyword evidence="2" id="KW-0328">Glycosyltransferase</keyword>
<dbReference type="Proteomes" id="UP000030671">
    <property type="component" value="Unassembled WGS sequence"/>
</dbReference>
<evidence type="ECO:0000256" key="4">
    <source>
        <dbReference type="ARBA" id="ARBA00022723"/>
    </source>
</evidence>
<dbReference type="Pfam" id="PF01501">
    <property type="entry name" value="Glyco_transf_8"/>
    <property type="match status" value="1"/>
</dbReference>
<evidence type="ECO:0000313" key="5">
    <source>
        <dbReference type="EMBL" id="ETW75001.1"/>
    </source>
</evidence>
<dbReference type="KEGG" id="hir:HETIRDRAFT_164808"/>
<comment type="similarity">
    <text evidence="1">Belongs to the glycosyltransferase 8 family.</text>
</comment>
<reference evidence="5 6" key="1">
    <citation type="journal article" date="2012" name="New Phytol.">
        <title>Insight into trade-off between wood decay and parasitism from the genome of a fungal forest pathogen.</title>
        <authorList>
            <person name="Olson A."/>
            <person name="Aerts A."/>
            <person name="Asiegbu F."/>
            <person name="Belbahri L."/>
            <person name="Bouzid O."/>
            <person name="Broberg A."/>
            <person name="Canback B."/>
            <person name="Coutinho P.M."/>
            <person name="Cullen D."/>
            <person name="Dalman K."/>
            <person name="Deflorio G."/>
            <person name="van Diepen L.T."/>
            <person name="Dunand C."/>
            <person name="Duplessis S."/>
            <person name="Durling M."/>
            <person name="Gonthier P."/>
            <person name="Grimwood J."/>
            <person name="Fossdal C.G."/>
            <person name="Hansson D."/>
            <person name="Henrissat B."/>
            <person name="Hietala A."/>
            <person name="Himmelstrand K."/>
            <person name="Hoffmeister D."/>
            <person name="Hogberg N."/>
            <person name="James T.Y."/>
            <person name="Karlsson M."/>
            <person name="Kohler A."/>
            <person name="Kues U."/>
            <person name="Lee Y.H."/>
            <person name="Lin Y.C."/>
            <person name="Lind M."/>
            <person name="Lindquist E."/>
            <person name="Lombard V."/>
            <person name="Lucas S."/>
            <person name="Lunden K."/>
            <person name="Morin E."/>
            <person name="Murat C."/>
            <person name="Park J."/>
            <person name="Raffaello T."/>
            <person name="Rouze P."/>
            <person name="Salamov A."/>
            <person name="Schmutz J."/>
            <person name="Solheim H."/>
            <person name="Stahlberg J."/>
            <person name="Velez H."/>
            <person name="de Vries R.P."/>
            <person name="Wiebenga A."/>
            <person name="Woodward S."/>
            <person name="Yakovlev I."/>
            <person name="Garbelotto M."/>
            <person name="Martin F."/>
            <person name="Grigoriev I.V."/>
            <person name="Stenlid J."/>
        </authorList>
    </citation>
    <scope>NUCLEOTIDE SEQUENCE [LARGE SCALE GENOMIC DNA]</scope>
    <source>
        <strain evidence="5 6">TC 32-1</strain>
    </source>
</reference>
<evidence type="ECO:0000256" key="3">
    <source>
        <dbReference type="ARBA" id="ARBA00022679"/>
    </source>
</evidence>
<dbReference type="HOGENOM" id="CLU_038385_0_0_1"/>
<dbReference type="SUPFAM" id="SSF53448">
    <property type="entry name" value="Nucleotide-diphospho-sugar transferases"/>
    <property type="match status" value="1"/>
</dbReference>
<evidence type="ECO:0000256" key="1">
    <source>
        <dbReference type="ARBA" id="ARBA00006351"/>
    </source>
</evidence>
<dbReference type="AlphaFoldDB" id="W4JQ44"/>
<keyword evidence="3 5" id="KW-0808">Transferase</keyword>
<dbReference type="Gene3D" id="3.90.550.10">
    <property type="entry name" value="Spore Coat Polysaccharide Biosynthesis Protein SpsA, Chain A"/>
    <property type="match status" value="1"/>
</dbReference>
<dbReference type="eggNOG" id="ENOG502S6WK">
    <property type="taxonomic scope" value="Eukaryota"/>
</dbReference>
<dbReference type="OrthoDB" id="2014201at2759"/>
<dbReference type="PANTHER" id="PTHR13778">
    <property type="entry name" value="GLYCOSYLTRANSFERASE 8 DOMAIN-CONTAINING PROTEIN"/>
    <property type="match status" value="1"/>
</dbReference>
<dbReference type="GO" id="GO:0046872">
    <property type="term" value="F:metal ion binding"/>
    <property type="evidence" value="ECO:0007669"/>
    <property type="project" value="UniProtKB-KW"/>
</dbReference>
<dbReference type="SUPFAM" id="SSF53335">
    <property type="entry name" value="S-adenosyl-L-methionine-dependent methyltransferases"/>
    <property type="match status" value="1"/>
</dbReference>
<protein>
    <submittedName>
        <fullName evidence="5">Glycosyltransferase family 8 protein</fullName>
    </submittedName>
</protein>
<dbReference type="RefSeq" id="XP_009553453.1">
    <property type="nucleotide sequence ID" value="XM_009555158.1"/>
</dbReference>
<dbReference type="GeneID" id="20667938"/>
<name>W4JQ44_HETIT</name>
<dbReference type="EMBL" id="KI925467">
    <property type="protein sequence ID" value="ETW75001.1"/>
    <property type="molecule type" value="Genomic_DNA"/>
</dbReference>
<evidence type="ECO:0000313" key="6">
    <source>
        <dbReference type="Proteomes" id="UP000030671"/>
    </source>
</evidence>
<dbReference type="Gene3D" id="3.40.50.150">
    <property type="entry name" value="Vaccinia Virus protein VP39"/>
    <property type="match status" value="1"/>
</dbReference>